<dbReference type="EMBL" id="JAAVJB010000007">
    <property type="protein sequence ID" value="NJP65114.1"/>
    <property type="molecule type" value="Genomic_DNA"/>
</dbReference>
<evidence type="ECO:0000313" key="1">
    <source>
        <dbReference type="EMBL" id="NJP65114.1"/>
    </source>
</evidence>
<evidence type="ECO:0000313" key="2">
    <source>
        <dbReference type="Proteomes" id="UP000746503"/>
    </source>
</evidence>
<organism evidence="1 2">
    <name type="scientific">Streptomyces spiramenti</name>
    <dbReference type="NCBI Taxonomy" id="2720606"/>
    <lineage>
        <taxon>Bacteria</taxon>
        <taxon>Bacillati</taxon>
        <taxon>Actinomycetota</taxon>
        <taxon>Actinomycetes</taxon>
        <taxon>Kitasatosporales</taxon>
        <taxon>Streptomycetaceae</taxon>
        <taxon>Streptomyces</taxon>
    </lineage>
</organism>
<gene>
    <name evidence="1" type="ORF">HCJ92_02130</name>
</gene>
<accession>A0ABX1ADC0</accession>
<dbReference type="RefSeq" id="WP_167931634.1">
    <property type="nucleotide sequence ID" value="NZ_JAAVJB010000007.1"/>
</dbReference>
<name>A0ABX1ADC0_9ACTN</name>
<reference evidence="1 2" key="1">
    <citation type="submission" date="2020-03" db="EMBL/GenBank/DDBJ databases">
        <title>Draft genome of Streptomyces sp. ventii, isolated from the Axial Seamount in the Pacific Ocean, and resequencing of the two type strains Streptomyces lonarensis strain NCL 716 and Streptomyces bohaiensis strain 11A07.</title>
        <authorList>
            <person name="Loughran R.M."/>
            <person name="Pfannmuller K.M."/>
            <person name="Wasson B.J."/>
            <person name="Deadmond M.C."/>
            <person name="Paddock B.E."/>
            <person name="Koyack M.J."/>
            <person name="Gallegos D.A."/>
            <person name="Mitchell E.A."/>
            <person name="Ushijima B."/>
            <person name="Saw J.H."/>
            <person name="Mcphail K.L."/>
            <person name="Videau P."/>
        </authorList>
    </citation>
    <scope>NUCLEOTIDE SEQUENCE [LARGE SCALE GENOMIC DNA]</scope>
    <source>
        <strain evidence="2">5675061</strain>
    </source>
</reference>
<protein>
    <submittedName>
        <fullName evidence="1">Uncharacterized protein</fullName>
    </submittedName>
</protein>
<keyword evidence="2" id="KW-1185">Reference proteome</keyword>
<dbReference type="Proteomes" id="UP000746503">
    <property type="component" value="Unassembled WGS sequence"/>
</dbReference>
<comment type="caution">
    <text evidence="1">The sequence shown here is derived from an EMBL/GenBank/DDBJ whole genome shotgun (WGS) entry which is preliminary data.</text>
</comment>
<proteinExistence type="predicted"/>
<sequence length="698" mass="75198">MSDLVHPGEIPVLAADLSTLEQTVGDLSRAGAATYRRGETVRTTYLSLGDHYDAPEAPELLGSIASVGSLNEELHDATAGAAQHLERYVEQARSLARSLTGLRERAELLQNAADPADVTASQRAESEAIRGALRTALTDYHATETHAARAIADLLATHSGTAVLERAAALSGAERAVALMRQDDLTEGELAELDRLLATHGENDHFAGYLLDTLGVAELARQSARFENVDYLSTAPSSPEDPFPVNSLVVGLANVFATATRTPERLKDAPPESAEFTEWLRTPEGRDWQRRTDAARAFAAGPEDQGLLVDVRQYGPLLDLMEPASVPYSPQFLDGLVADMSNGPSGSSYEEIRSAGERRDLDRLLGISSRNPDAAAMIVDPDRNSRAKDWIEQVGQTDLLSPIRGEPDPELTKGLNQFLGAAATGMIEGTEPTPDAAQPSAKNAQIAQLVIDQAAKKEGFPPPLAQALGNTTALYLGDFNDAMNGGVLPLFENGLDLDYSKAISVLEENGKNEESFEIVRQAQIAYAGATFTYLLSDEVDFEKVTPIEAAELASQAGGQAMGALTSTRSDAVFTENTKSLDNGFKRLSQHFLTSVTDSTVGRFPGAGTAAGNEMIRVNESLWREHDRKLLQEAKDQREAIRGSTRDQVSVAYSDVMDSATASLRYTEDDRKHYRDAASLGARSGFNETSAEYNSKNKN</sequence>